<dbReference type="AlphaFoldDB" id="A0A086ABH1"/>
<organism evidence="1 2">
    <name type="scientific">Chryseobacterium soli</name>
    <dbReference type="NCBI Taxonomy" id="445961"/>
    <lineage>
        <taxon>Bacteria</taxon>
        <taxon>Pseudomonadati</taxon>
        <taxon>Bacteroidota</taxon>
        <taxon>Flavobacteriia</taxon>
        <taxon>Flavobacteriales</taxon>
        <taxon>Weeksellaceae</taxon>
        <taxon>Chryseobacterium group</taxon>
        <taxon>Chryseobacterium</taxon>
    </lineage>
</organism>
<comment type="caution">
    <text evidence="1">The sequence shown here is derived from an EMBL/GenBank/DDBJ whole genome shotgun (WGS) entry which is preliminary data.</text>
</comment>
<dbReference type="RefSeq" id="WP_034708524.1">
    <property type="nucleotide sequence ID" value="NZ_JAODPJ010000002.1"/>
</dbReference>
<keyword evidence="2" id="KW-1185">Reference proteome</keyword>
<evidence type="ECO:0000313" key="1">
    <source>
        <dbReference type="EMBL" id="KFF14035.1"/>
    </source>
</evidence>
<protein>
    <submittedName>
        <fullName evidence="1">Transposase</fullName>
    </submittedName>
</protein>
<gene>
    <name evidence="1" type="ORF">IW15_00870</name>
</gene>
<dbReference type="OrthoDB" id="1260127at2"/>
<reference evidence="1 2" key="1">
    <citation type="submission" date="2014-07" db="EMBL/GenBank/DDBJ databases">
        <title>Genome of Chryseobacterium soli DSM 19298.</title>
        <authorList>
            <person name="Stropko S.J."/>
            <person name="Pipes S.E."/>
            <person name="Newman J."/>
        </authorList>
    </citation>
    <scope>NUCLEOTIDE SEQUENCE [LARGE SCALE GENOMIC DNA]</scope>
    <source>
        <strain evidence="1 2">DSM 19298</strain>
    </source>
</reference>
<name>A0A086ABH1_9FLAO</name>
<sequence length="104" mass="12228">MTPDYKQIYTDIIKEKYPEKINDLQIKNKIGCINTVMDVLSLNTLIFGQADGLTESKNQKLRSYDKNSVLKILDYQQKNNLSNSMTALHFKMSRNTIAKWRKYY</sequence>
<evidence type="ECO:0000313" key="2">
    <source>
        <dbReference type="Proteomes" id="UP000028705"/>
    </source>
</evidence>
<dbReference type="eggNOG" id="ENOG5033J1N">
    <property type="taxonomic scope" value="Bacteria"/>
</dbReference>
<dbReference type="STRING" id="445961.IW15_00870"/>
<dbReference type="EMBL" id="JPRH01000001">
    <property type="protein sequence ID" value="KFF14035.1"/>
    <property type="molecule type" value="Genomic_DNA"/>
</dbReference>
<proteinExistence type="predicted"/>
<dbReference type="Proteomes" id="UP000028705">
    <property type="component" value="Unassembled WGS sequence"/>
</dbReference>
<accession>A0A086ABH1</accession>